<accession>A0A290WXA4</accession>
<protein>
    <submittedName>
        <fullName evidence="2">Uncharacterized protein</fullName>
    </submittedName>
</protein>
<organism evidence="2 3">
    <name type="scientific">Janthinobacterium svalbardensis</name>
    <dbReference type="NCBI Taxonomy" id="368607"/>
    <lineage>
        <taxon>Bacteria</taxon>
        <taxon>Pseudomonadati</taxon>
        <taxon>Pseudomonadota</taxon>
        <taxon>Betaproteobacteria</taxon>
        <taxon>Burkholderiales</taxon>
        <taxon>Oxalobacteraceae</taxon>
        <taxon>Janthinobacterium</taxon>
    </lineage>
</organism>
<evidence type="ECO:0000313" key="2">
    <source>
        <dbReference type="EMBL" id="ATD61507.1"/>
    </source>
</evidence>
<evidence type="ECO:0000313" key="3">
    <source>
        <dbReference type="Proteomes" id="UP000218437"/>
    </source>
</evidence>
<gene>
    <name evidence="2" type="ORF">CNX70_16070</name>
</gene>
<sequence length="169" mass="18722">MKRAIAFTLLAACSAMAFAADTASLESGLLHAMQLKKGTTERTGTSGRAIRAYQHAGLVSKTPRQRFDYTDYYLLGKPVPFMGHELVLIEEEYRSKYIGCCASPGVGVTLKVHGSINNLQQFARASRCTLTDHIDFAHKLREVAIKNKVPKAHYASLSCRERDAERDES</sequence>
<feature type="chain" id="PRO_5012425687" evidence="1">
    <location>
        <begin position="20"/>
        <end position="169"/>
    </location>
</feature>
<dbReference type="RefSeq" id="WP_096235518.1">
    <property type="nucleotide sequence ID" value="NZ_CP023422.1"/>
</dbReference>
<evidence type="ECO:0000256" key="1">
    <source>
        <dbReference type="SAM" id="SignalP"/>
    </source>
</evidence>
<dbReference type="KEGG" id="jsv:CNX70_16070"/>
<reference evidence="2 3" key="1">
    <citation type="submission" date="2017-09" db="EMBL/GenBank/DDBJ databases">
        <title>Complete genome sequence of Janthinobacterium svalbardensis PAMC 27463.</title>
        <authorList>
            <person name="Cho Y.-J."/>
            <person name="Cho A."/>
            <person name="Kim O.-S."/>
            <person name="Lee J.-I."/>
        </authorList>
    </citation>
    <scope>NUCLEOTIDE SEQUENCE [LARGE SCALE GENOMIC DNA]</scope>
    <source>
        <strain evidence="2 3">PAMC 27463</strain>
    </source>
</reference>
<feature type="signal peptide" evidence="1">
    <location>
        <begin position="1"/>
        <end position="19"/>
    </location>
</feature>
<proteinExistence type="predicted"/>
<dbReference type="Proteomes" id="UP000218437">
    <property type="component" value="Chromosome"/>
</dbReference>
<name>A0A290WXA4_9BURK</name>
<dbReference type="EMBL" id="CP023422">
    <property type="protein sequence ID" value="ATD61507.1"/>
    <property type="molecule type" value="Genomic_DNA"/>
</dbReference>
<dbReference type="AlphaFoldDB" id="A0A290WXA4"/>
<keyword evidence="1" id="KW-0732">Signal</keyword>
<keyword evidence="3" id="KW-1185">Reference proteome</keyword>